<dbReference type="NCBIfam" id="NF033516">
    <property type="entry name" value="transpos_IS3"/>
    <property type="match status" value="1"/>
</dbReference>
<dbReference type="InterPro" id="IPR009057">
    <property type="entry name" value="Homeodomain-like_sf"/>
</dbReference>
<dbReference type="GO" id="GO:0003677">
    <property type="term" value="F:DNA binding"/>
    <property type="evidence" value="ECO:0007669"/>
    <property type="project" value="InterPro"/>
</dbReference>
<dbReference type="SUPFAM" id="SSF53098">
    <property type="entry name" value="Ribonuclease H-like"/>
    <property type="match status" value="1"/>
</dbReference>
<dbReference type="Pfam" id="PF13333">
    <property type="entry name" value="rve_2"/>
    <property type="match status" value="1"/>
</dbReference>
<evidence type="ECO:0000259" key="2">
    <source>
        <dbReference type="PROSITE" id="PS50994"/>
    </source>
</evidence>
<comment type="caution">
    <text evidence="3">The sequence shown here is derived from an EMBL/GenBank/DDBJ whole genome shotgun (WGS) entry which is preliminary data.</text>
</comment>
<gene>
    <name evidence="3" type="ORF">GGG17_08125</name>
</gene>
<sequence>MPKVIDPELKARAVRLVLEHRAEYPTTTAAVQAVARQVGVGKESLRRWVAQADVDAGTREGVTTSELEEIRRLKAENRRLREDVAILKAATFFLRGGTRPPQPMIMGFIDTMRAEGHAVESVCRVLREQGCQVAARTYRAWRTASPAARTVSDASVIDVVRAAAWAIDHAGVRRLTPEGLYGRRKMTALVRRSAPDASRGSVDRAMRTLGLQGVRRGRGVRTTVPAKDGRRAGDLLDRNFTAEAPNRTWVMDFTYVRTWAGFAYVAFILDVYAQKIVAWNAASTKTVELVDVPLRIALWQRHREGRPVVPGELIGHADAGSQYTSIAFTDHLAEEGIQPSIGSVADAYDNALMECVIGLYKTECIRTNVFHAGPYKTLADVEYATAGWVDWYNNRRLHSSLGMTTPAEYESAHYAALKTEPQPVCERQRT</sequence>
<dbReference type="InterPro" id="IPR036388">
    <property type="entry name" value="WH-like_DNA-bd_sf"/>
</dbReference>
<accession>A0A6I3IE33</accession>
<dbReference type="PANTHER" id="PTHR46889:SF5">
    <property type="entry name" value="INTEGRASE PROTEIN"/>
    <property type="match status" value="1"/>
</dbReference>
<dbReference type="PROSITE" id="PS50994">
    <property type="entry name" value="INTEGRASE"/>
    <property type="match status" value="1"/>
</dbReference>
<dbReference type="GO" id="GO:0006313">
    <property type="term" value="P:DNA transposition"/>
    <property type="evidence" value="ECO:0007669"/>
    <property type="project" value="InterPro"/>
</dbReference>
<dbReference type="InterPro" id="IPR012337">
    <property type="entry name" value="RNaseH-like_sf"/>
</dbReference>
<keyword evidence="1" id="KW-0175">Coiled coil</keyword>
<dbReference type="Gene3D" id="1.10.10.10">
    <property type="entry name" value="Winged helix-like DNA-binding domain superfamily/Winged helix DNA-binding domain"/>
    <property type="match status" value="1"/>
</dbReference>
<dbReference type="Pfam" id="PF01527">
    <property type="entry name" value="HTH_Tnp_1"/>
    <property type="match status" value="1"/>
</dbReference>
<dbReference type="InterPro" id="IPR001584">
    <property type="entry name" value="Integrase_cat-core"/>
</dbReference>
<feature type="coiled-coil region" evidence="1">
    <location>
        <begin position="63"/>
        <end position="90"/>
    </location>
</feature>
<protein>
    <submittedName>
        <fullName evidence="3">IS3 family transposase</fullName>
    </submittedName>
</protein>
<dbReference type="AlphaFoldDB" id="A0A6I3IE33"/>
<reference evidence="3 4" key="1">
    <citation type="submission" date="2019-11" db="EMBL/GenBank/DDBJ databases">
        <title>Whole genome sequencing identifies a novel species of the genus Arsenicicoccus isolated from human blood.</title>
        <authorList>
            <person name="Jeong J.H."/>
            <person name="Kweon O.J."/>
            <person name="Kim H.R."/>
            <person name="Kim T.-H."/>
            <person name="Ha S.-M."/>
            <person name="Lee M.-K."/>
        </authorList>
    </citation>
    <scope>NUCLEOTIDE SEQUENCE [LARGE SCALE GENOMIC DNA]</scope>
    <source>
        <strain evidence="3 4">MKL-02</strain>
    </source>
</reference>
<dbReference type="RefSeq" id="WP_154593230.1">
    <property type="nucleotide sequence ID" value="NZ_WLVL01000028.1"/>
</dbReference>
<dbReference type="SUPFAM" id="SSF46689">
    <property type="entry name" value="Homeodomain-like"/>
    <property type="match status" value="1"/>
</dbReference>
<keyword evidence="4" id="KW-1185">Reference proteome</keyword>
<dbReference type="InterPro" id="IPR002514">
    <property type="entry name" value="Transposase_8"/>
</dbReference>
<dbReference type="EMBL" id="WLVL01000028">
    <property type="protein sequence ID" value="MTB71937.1"/>
    <property type="molecule type" value="Genomic_DNA"/>
</dbReference>
<dbReference type="PANTHER" id="PTHR46889">
    <property type="entry name" value="TRANSPOSASE INSF FOR INSERTION SEQUENCE IS3B-RELATED"/>
    <property type="match status" value="1"/>
</dbReference>
<evidence type="ECO:0000313" key="4">
    <source>
        <dbReference type="Proteomes" id="UP000431092"/>
    </source>
</evidence>
<feature type="domain" description="Integrase catalytic" evidence="2">
    <location>
        <begin position="241"/>
        <end position="414"/>
    </location>
</feature>
<evidence type="ECO:0000313" key="3">
    <source>
        <dbReference type="EMBL" id="MTB71937.1"/>
    </source>
</evidence>
<dbReference type="GO" id="GO:0004803">
    <property type="term" value="F:transposase activity"/>
    <property type="evidence" value="ECO:0007669"/>
    <property type="project" value="InterPro"/>
</dbReference>
<dbReference type="Proteomes" id="UP000431092">
    <property type="component" value="Unassembled WGS sequence"/>
</dbReference>
<proteinExistence type="predicted"/>
<organism evidence="3 4">
    <name type="scientific">Arsenicicoccus cauae</name>
    <dbReference type="NCBI Taxonomy" id="2663847"/>
    <lineage>
        <taxon>Bacteria</taxon>
        <taxon>Bacillati</taxon>
        <taxon>Actinomycetota</taxon>
        <taxon>Actinomycetes</taxon>
        <taxon>Micrococcales</taxon>
        <taxon>Intrasporangiaceae</taxon>
        <taxon>Arsenicicoccus</taxon>
    </lineage>
</organism>
<dbReference type="InterPro" id="IPR036397">
    <property type="entry name" value="RNaseH_sf"/>
</dbReference>
<dbReference type="Gene3D" id="3.30.420.10">
    <property type="entry name" value="Ribonuclease H-like superfamily/Ribonuclease H"/>
    <property type="match status" value="1"/>
</dbReference>
<dbReference type="Pfam" id="PF00665">
    <property type="entry name" value="rve"/>
    <property type="match status" value="1"/>
</dbReference>
<dbReference type="InterPro" id="IPR050900">
    <property type="entry name" value="Transposase_IS3/IS150/IS904"/>
</dbReference>
<name>A0A6I3IE33_9MICO</name>
<dbReference type="InterPro" id="IPR048020">
    <property type="entry name" value="Transpos_IS3"/>
</dbReference>
<dbReference type="GO" id="GO:0015074">
    <property type="term" value="P:DNA integration"/>
    <property type="evidence" value="ECO:0007669"/>
    <property type="project" value="InterPro"/>
</dbReference>
<evidence type="ECO:0000256" key="1">
    <source>
        <dbReference type="SAM" id="Coils"/>
    </source>
</evidence>